<dbReference type="AlphaFoldDB" id="A0A179D715"/>
<evidence type="ECO:0000313" key="3">
    <source>
        <dbReference type="EMBL" id="OAQ21398.1"/>
    </source>
</evidence>
<dbReference type="GO" id="GO:0004222">
    <property type="term" value="F:metalloendopeptidase activity"/>
    <property type="evidence" value="ECO:0007669"/>
    <property type="project" value="TreeGrafter"/>
</dbReference>
<evidence type="ECO:0000259" key="2">
    <source>
        <dbReference type="Pfam" id="PF01551"/>
    </source>
</evidence>
<accession>A0A179D715</accession>
<dbReference type="PATRIC" id="fig|999894.6.peg.619"/>
<sequence length="448" mass="50126">MRIVFKALILLTVLMLVAGGSFLFLVKFEAHSPEVQVSGLPETAGRKLSFTVYAKDVRSGLREIEVALIQGESQVLLKKESFSVTFLKGSKVKEKSWPFEVEPLKLGLREGEAYLLVKVRDASWREGLKGNLTEKRLKIKLDLTPPRITLLSGTIYIARGGSALVLYKLNEQPSKSGIFVNDHFFMGYPLKNGVYAGLVALPVEDKNVRRFVIYAEDKAGNALEIPVNYYLQKRRYTSFKMRISDGFLSRKMPEFISRYPEAQKASLIETFIWVNQTLRSENNQMIAKITSRASENTFTLKGAMLPLPHSAKRSDFGEFRTYYYKGRKVSSAWHLGLDLASVARSPVPAAADGRVVFADYLGIYGNTVIIDHGLGLYTLYAHLAGLEISPGADVKRGQIIGHTDTTGLAGGDHLHFSVIVQGVFVNPIEWLDPHWVKVRILEPLKPYL</sequence>
<dbReference type="Pfam" id="PF01551">
    <property type="entry name" value="Peptidase_M23"/>
    <property type="match status" value="1"/>
</dbReference>
<gene>
    <name evidence="3" type="ORF">TDIS_0619</name>
</gene>
<organism evidence="3 4">
    <name type="scientific">Thermosulfurimonas dismutans</name>
    <dbReference type="NCBI Taxonomy" id="999894"/>
    <lineage>
        <taxon>Bacteria</taxon>
        <taxon>Pseudomonadati</taxon>
        <taxon>Thermodesulfobacteriota</taxon>
        <taxon>Thermodesulfobacteria</taxon>
        <taxon>Thermodesulfobacteriales</taxon>
        <taxon>Thermodesulfobacteriaceae</taxon>
        <taxon>Thermosulfurimonas</taxon>
    </lineage>
</organism>
<keyword evidence="4" id="KW-1185">Reference proteome</keyword>
<evidence type="ECO:0000256" key="1">
    <source>
        <dbReference type="ARBA" id="ARBA00022729"/>
    </source>
</evidence>
<dbReference type="InterPro" id="IPR016047">
    <property type="entry name" value="M23ase_b-sheet_dom"/>
</dbReference>
<reference evidence="3 4" key="1">
    <citation type="submission" date="2016-04" db="EMBL/GenBank/DDBJ databases">
        <title>Genome analysis of Thermosulfurimonas dismutans, the first thermophilic sulfur-disproportionating bacterium of the phylum Thermodesulfobacteria.</title>
        <authorList>
            <person name="Mardanov A.V."/>
            <person name="Beletsky A.V."/>
            <person name="Kadnikov V.V."/>
            <person name="Slobodkin A.I."/>
            <person name="Ravin N.V."/>
        </authorList>
    </citation>
    <scope>NUCLEOTIDE SEQUENCE [LARGE SCALE GENOMIC DNA]</scope>
    <source>
        <strain evidence="3 4">S95</strain>
    </source>
</reference>
<proteinExistence type="predicted"/>
<dbReference type="PANTHER" id="PTHR21666:SF289">
    <property type="entry name" value="L-ALA--D-GLU ENDOPEPTIDASE"/>
    <property type="match status" value="1"/>
</dbReference>
<dbReference type="RefSeq" id="WP_068669186.1">
    <property type="nucleotide sequence ID" value="NZ_LWLG01000002.1"/>
</dbReference>
<dbReference type="PANTHER" id="PTHR21666">
    <property type="entry name" value="PEPTIDASE-RELATED"/>
    <property type="match status" value="1"/>
</dbReference>
<protein>
    <submittedName>
        <fullName evidence="3">Peptidase M23</fullName>
    </submittedName>
</protein>
<dbReference type="STRING" id="999894.TDIS_0619"/>
<dbReference type="EMBL" id="LWLG01000002">
    <property type="protein sequence ID" value="OAQ21398.1"/>
    <property type="molecule type" value="Genomic_DNA"/>
</dbReference>
<dbReference type="InterPro" id="IPR011055">
    <property type="entry name" value="Dup_hybrid_motif"/>
</dbReference>
<dbReference type="InterPro" id="IPR050570">
    <property type="entry name" value="Cell_wall_metabolism_enzyme"/>
</dbReference>
<dbReference type="OrthoDB" id="9765786at2"/>
<dbReference type="Gene3D" id="2.70.70.10">
    <property type="entry name" value="Glucose Permease (Domain IIA)"/>
    <property type="match status" value="1"/>
</dbReference>
<evidence type="ECO:0000313" key="4">
    <source>
        <dbReference type="Proteomes" id="UP000078390"/>
    </source>
</evidence>
<name>A0A179D715_9BACT</name>
<dbReference type="Proteomes" id="UP000078390">
    <property type="component" value="Unassembled WGS sequence"/>
</dbReference>
<dbReference type="SUPFAM" id="SSF51261">
    <property type="entry name" value="Duplicated hybrid motif"/>
    <property type="match status" value="1"/>
</dbReference>
<dbReference type="CDD" id="cd12797">
    <property type="entry name" value="M23_peptidase"/>
    <property type="match status" value="1"/>
</dbReference>
<keyword evidence="1" id="KW-0732">Signal</keyword>
<feature type="domain" description="M23ase beta-sheet core" evidence="2">
    <location>
        <begin position="334"/>
        <end position="427"/>
    </location>
</feature>
<comment type="caution">
    <text evidence="3">The sequence shown here is derived from an EMBL/GenBank/DDBJ whole genome shotgun (WGS) entry which is preliminary data.</text>
</comment>